<dbReference type="EMBL" id="JAHWDF010000005">
    <property type="protein sequence ID" value="MBW2961333.1"/>
    <property type="molecule type" value="Genomic_DNA"/>
</dbReference>
<reference evidence="2 3" key="1">
    <citation type="submission" date="2021-07" db="EMBL/GenBank/DDBJ databases">
        <title>Mesonia aestuariivivens sp. nov., isolated from a tidal flat.</title>
        <authorList>
            <person name="Kim Y.-O."/>
            <person name="Yoon J.-H."/>
        </authorList>
    </citation>
    <scope>NUCLEOTIDE SEQUENCE [LARGE SCALE GENOMIC DNA]</scope>
    <source>
        <strain evidence="2 3">JHPTF-M18</strain>
    </source>
</reference>
<feature type="domain" description="Hypervirulence associated protein TUDOR" evidence="1">
    <location>
        <begin position="5"/>
        <end position="66"/>
    </location>
</feature>
<protein>
    <submittedName>
        <fullName evidence="2">DUF2945 domain-containing protein</fullName>
    </submittedName>
</protein>
<accession>A0ABS6W2G1</accession>
<evidence type="ECO:0000313" key="3">
    <source>
        <dbReference type="Proteomes" id="UP000719267"/>
    </source>
</evidence>
<dbReference type="InterPro" id="IPR021331">
    <property type="entry name" value="Hva1_TUDOR"/>
</dbReference>
<organism evidence="2 3">
    <name type="scientific">Mesonia aestuariivivens</name>
    <dbReference type="NCBI Taxonomy" id="2796128"/>
    <lineage>
        <taxon>Bacteria</taxon>
        <taxon>Pseudomonadati</taxon>
        <taxon>Bacteroidota</taxon>
        <taxon>Flavobacteriia</taxon>
        <taxon>Flavobacteriales</taxon>
        <taxon>Flavobacteriaceae</taxon>
        <taxon>Mesonia</taxon>
    </lineage>
</organism>
<keyword evidence="3" id="KW-1185">Reference proteome</keyword>
<dbReference type="RefSeq" id="WP_219039621.1">
    <property type="nucleotide sequence ID" value="NZ_JAHWDF010000005.1"/>
</dbReference>
<evidence type="ECO:0000259" key="1">
    <source>
        <dbReference type="Pfam" id="PF11160"/>
    </source>
</evidence>
<dbReference type="Pfam" id="PF11160">
    <property type="entry name" value="Hva1_TUDOR"/>
    <property type="match status" value="1"/>
</dbReference>
<proteinExistence type="predicted"/>
<gene>
    <name evidence="2" type="ORF">KW502_05930</name>
</gene>
<comment type="caution">
    <text evidence="2">The sequence shown here is derived from an EMBL/GenBank/DDBJ whole genome shotgun (WGS) entry which is preliminary data.</text>
</comment>
<evidence type="ECO:0000313" key="2">
    <source>
        <dbReference type="EMBL" id="MBW2961333.1"/>
    </source>
</evidence>
<sequence length="69" mass="7758">MIKQGSEVKWKWGSCTAKGKVEETYVKEITKTINGTKVTRKGESGNKALFIKQKDGTTVLKLEQEVEKI</sequence>
<dbReference type="Proteomes" id="UP000719267">
    <property type="component" value="Unassembled WGS sequence"/>
</dbReference>
<name>A0ABS6W2G1_9FLAO</name>